<name>A0A4R4Z7T8_9PSEU</name>
<dbReference type="OrthoDB" id="6717945at2"/>
<proteinExistence type="predicted"/>
<evidence type="ECO:0000256" key="1">
    <source>
        <dbReference type="SAM" id="SignalP"/>
    </source>
</evidence>
<dbReference type="PROSITE" id="PS51257">
    <property type="entry name" value="PROKAR_LIPOPROTEIN"/>
    <property type="match status" value="1"/>
</dbReference>
<evidence type="ECO:0008006" key="4">
    <source>
        <dbReference type="Google" id="ProtNLM"/>
    </source>
</evidence>
<keyword evidence="3" id="KW-1185">Reference proteome</keyword>
<protein>
    <recommendedName>
        <fullName evidence="4">EfeO-type cupredoxin-like domain-containing protein</fullName>
    </recommendedName>
</protein>
<evidence type="ECO:0000313" key="2">
    <source>
        <dbReference type="EMBL" id="TDD54341.1"/>
    </source>
</evidence>
<comment type="caution">
    <text evidence="2">The sequence shown here is derived from an EMBL/GenBank/DDBJ whole genome shotgun (WGS) entry which is preliminary data.</text>
</comment>
<dbReference type="RefSeq" id="WP_132482427.1">
    <property type="nucleotide sequence ID" value="NZ_SMKW01000006.1"/>
</dbReference>
<reference evidence="2 3" key="1">
    <citation type="submission" date="2019-03" db="EMBL/GenBank/DDBJ databases">
        <title>Draft genome sequences of novel Actinobacteria.</title>
        <authorList>
            <person name="Sahin N."/>
            <person name="Ay H."/>
            <person name="Saygin H."/>
        </authorList>
    </citation>
    <scope>NUCLEOTIDE SEQUENCE [LARGE SCALE GENOMIC DNA]</scope>
    <source>
        <strain evidence="2 3">7K502</strain>
    </source>
</reference>
<keyword evidence="1" id="KW-0732">Signal</keyword>
<accession>A0A4R4Z7T8</accession>
<dbReference type="Proteomes" id="UP000294947">
    <property type="component" value="Unassembled WGS sequence"/>
</dbReference>
<dbReference type="EMBL" id="SMKW01000006">
    <property type="protein sequence ID" value="TDD54341.1"/>
    <property type="molecule type" value="Genomic_DNA"/>
</dbReference>
<dbReference type="InterPro" id="IPR008972">
    <property type="entry name" value="Cupredoxin"/>
</dbReference>
<dbReference type="SUPFAM" id="SSF49503">
    <property type="entry name" value="Cupredoxins"/>
    <property type="match status" value="1"/>
</dbReference>
<evidence type="ECO:0000313" key="3">
    <source>
        <dbReference type="Proteomes" id="UP000294947"/>
    </source>
</evidence>
<dbReference type="AlphaFoldDB" id="A0A4R4Z7T8"/>
<feature type="chain" id="PRO_5039003600" description="EfeO-type cupredoxin-like domain-containing protein" evidence="1">
    <location>
        <begin position="28"/>
        <end position="126"/>
    </location>
</feature>
<feature type="signal peptide" evidence="1">
    <location>
        <begin position="1"/>
        <end position="27"/>
    </location>
</feature>
<gene>
    <name evidence="2" type="ORF">E1288_07025</name>
</gene>
<dbReference type="Gene3D" id="2.60.40.420">
    <property type="entry name" value="Cupredoxins - blue copper proteins"/>
    <property type="match status" value="1"/>
</dbReference>
<sequence length="126" mass="13022">MTTARGFGLTLLAGAALLSACTAPPTAEPPAPQAESSAASVVSADFEVIGGQVRGPSERLQAPLGGLVRLTVRSDEADELHVHGYDKSAQLRPGEPATVEFRADIPGVFEIELHHSGSALPSLVVR</sequence>
<organism evidence="2 3">
    <name type="scientific">Saccharopolyspora elongata</name>
    <dbReference type="NCBI Taxonomy" id="2530387"/>
    <lineage>
        <taxon>Bacteria</taxon>
        <taxon>Bacillati</taxon>
        <taxon>Actinomycetota</taxon>
        <taxon>Actinomycetes</taxon>
        <taxon>Pseudonocardiales</taxon>
        <taxon>Pseudonocardiaceae</taxon>
        <taxon>Saccharopolyspora</taxon>
    </lineage>
</organism>